<dbReference type="InterPro" id="IPR019747">
    <property type="entry name" value="FERM_CS"/>
</dbReference>
<dbReference type="PRINTS" id="PR00661">
    <property type="entry name" value="ERMFAMILY"/>
</dbReference>
<keyword evidence="8" id="KW-1185">Reference proteome</keyword>
<dbReference type="PRINTS" id="PR00935">
    <property type="entry name" value="BAND41"/>
</dbReference>
<dbReference type="InterPro" id="IPR011993">
    <property type="entry name" value="PH-like_dom_sf"/>
</dbReference>
<dbReference type="InterPro" id="IPR018980">
    <property type="entry name" value="FERM_PH-like_C"/>
</dbReference>
<dbReference type="CDD" id="cd14473">
    <property type="entry name" value="FERM_B-lobe"/>
    <property type="match status" value="1"/>
</dbReference>
<dbReference type="PANTHER" id="PTHR23281">
    <property type="entry name" value="MERLIN/MOESIN/EZRIN/RADIXIN"/>
    <property type="match status" value="1"/>
</dbReference>
<dbReference type="OrthoDB" id="6018897at2759"/>
<dbReference type="InterPro" id="IPR011174">
    <property type="entry name" value="ERM"/>
</dbReference>
<feature type="compositionally biased region" description="Basic and acidic residues" evidence="5">
    <location>
        <begin position="455"/>
        <end position="472"/>
    </location>
</feature>
<dbReference type="Pfam" id="PF00373">
    <property type="entry name" value="FERM_M"/>
    <property type="match status" value="1"/>
</dbReference>
<dbReference type="InterPro" id="IPR019748">
    <property type="entry name" value="FERM_central"/>
</dbReference>
<dbReference type="STRING" id="46835.A0A504ZA08"/>
<dbReference type="SMART" id="SM00295">
    <property type="entry name" value="B41"/>
    <property type="match status" value="1"/>
</dbReference>
<protein>
    <submittedName>
        <fullName evidence="7">Ezrin-moesin-radixin</fullName>
    </submittedName>
</protein>
<dbReference type="PROSITE" id="PS50057">
    <property type="entry name" value="FERM_3"/>
    <property type="match status" value="1"/>
</dbReference>
<dbReference type="PIRSF" id="PIRSF002305">
    <property type="entry name" value="ERM"/>
    <property type="match status" value="1"/>
</dbReference>
<comment type="caution">
    <text evidence="7">The sequence shown here is derived from an EMBL/GenBank/DDBJ whole genome shotgun (WGS) entry which is preliminary data.</text>
</comment>
<dbReference type="SUPFAM" id="SSF54236">
    <property type="entry name" value="Ubiquitin-like"/>
    <property type="match status" value="1"/>
</dbReference>
<dbReference type="Gene3D" id="2.30.29.30">
    <property type="entry name" value="Pleckstrin-homology domain (PH domain)/Phosphotyrosine-binding domain (PTB)"/>
    <property type="match status" value="1"/>
</dbReference>
<sequence length="558" mass="65738">MGVKWFPVRVTTPESVLEFKLKQNSSGRQLFNQVCNTIGLREVWWFGLRYVDPKGVEKWVKLNKKISPSSKSKDACTDFTFRVKFFPEEVSEELIQDVTQRLFYYEVKSSVVSGQYYTSPDSALLLASYQALVRHGKYDPEVHKTGFINIPNYIPAHVLEQHTLTNEQWEEKVVQWYKQHSEMSKQDAIMEYLKVAQDLEMYGVNYFHIRNVKQTELWLGCDSLGLNIYDAEDKLTPKISFPWNEIRKLVYSHSKFTVKPTDTSGKDIVFYCDSTSACKEVMALCTGNHELYGRRRRPDSIEVQQMKAQAKEAKDARKMEQEKLAAERRARELMEERYRKMELAMQEQEMAYEMSRSALTDYQRKVEELESQLEEEKRARMELESMQRRLEEVNRQLELVSDFTVWQQETAASLEDRCRLKAERDRVLNEIDEQKRIINEKEQEKRMIEAALAKARAERDDHSNGVKNRDSGEQELQPLDNLCRPEDSRQTMAAMDMDHAKRLEMIRKDLNPVRDQRKLQKVDIQYEANVSKGMDKYRTLNAIRQGNTKKRVEQFESL</sequence>
<accession>A0A504ZA08</accession>
<dbReference type="InterPro" id="IPR035963">
    <property type="entry name" value="FERM_2"/>
</dbReference>
<evidence type="ECO:0000256" key="2">
    <source>
        <dbReference type="ARBA" id="ARBA00022475"/>
    </source>
</evidence>
<evidence type="ECO:0000256" key="3">
    <source>
        <dbReference type="ARBA" id="ARBA00023136"/>
    </source>
</evidence>
<proteinExistence type="predicted"/>
<dbReference type="SUPFAM" id="SSF47031">
    <property type="entry name" value="Second domain of FERM"/>
    <property type="match status" value="1"/>
</dbReference>
<dbReference type="AlphaFoldDB" id="A0A504ZA08"/>
<feature type="binding site" evidence="4">
    <location>
        <position position="279"/>
    </location>
    <ligand>
        <name>a 1,2-diacyl-sn-glycero-3-phospho-(1D-myo-inositol)</name>
        <dbReference type="ChEBI" id="CHEBI:57880"/>
    </ligand>
</feature>
<dbReference type="InterPro" id="IPR011259">
    <property type="entry name" value="ERM_C_dom"/>
</dbReference>
<dbReference type="InterPro" id="IPR019749">
    <property type="entry name" value="Band_41_domain"/>
</dbReference>
<dbReference type="Pfam" id="PF09380">
    <property type="entry name" value="FERM_C"/>
    <property type="match status" value="1"/>
</dbReference>
<dbReference type="InterPro" id="IPR029071">
    <property type="entry name" value="Ubiquitin-like_domsf"/>
</dbReference>
<dbReference type="EMBL" id="SUNJ01001470">
    <property type="protein sequence ID" value="TPP66718.1"/>
    <property type="molecule type" value="Genomic_DNA"/>
</dbReference>
<dbReference type="GO" id="GO:0003779">
    <property type="term" value="F:actin binding"/>
    <property type="evidence" value="ECO:0007669"/>
    <property type="project" value="InterPro"/>
</dbReference>
<dbReference type="CDD" id="cd13194">
    <property type="entry name" value="FERM_C_ERM"/>
    <property type="match status" value="1"/>
</dbReference>
<dbReference type="Gene3D" id="3.10.20.90">
    <property type="entry name" value="Phosphatidylinositol 3-kinase Catalytic Subunit, Chain A, domain 1"/>
    <property type="match status" value="1"/>
</dbReference>
<name>A0A504ZA08_FASGI</name>
<evidence type="ECO:0000256" key="5">
    <source>
        <dbReference type="SAM" id="MobiDB-lite"/>
    </source>
</evidence>
<gene>
    <name evidence="7" type="ORF">FGIG_06080</name>
</gene>
<evidence type="ECO:0000256" key="1">
    <source>
        <dbReference type="ARBA" id="ARBA00004202"/>
    </source>
</evidence>
<dbReference type="SUPFAM" id="SSF50729">
    <property type="entry name" value="PH domain-like"/>
    <property type="match status" value="1"/>
</dbReference>
<dbReference type="Gene3D" id="6.10.360.10">
    <property type="match status" value="1"/>
</dbReference>
<dbReference type="Gene3D" id="1.20.80.10">
    <property type="match status" value="1"/>
</dbReference>
<keyword evidence="3" id="KW-0472">Membrane</keyword>
<dbReference type="InterPro" id="IPR014352">
    <property type="entry name" value="FERM/acyl-CoA-bd_prot_sf"/>
</dbReference>
<dbReference type="Gene3D" id="1.20.5.450">
    <property type="match status" value="1"/>
</dbReference>
<evidence type="ECO:0000313" key="8">
    <source>
        <dbReference type="Proteomes" id="UP000316759"/>
    </source>
</evidence>
<feature type="domain" description="FERM" evidence="6">
    <location>
        <begin position="6"/>
        <end position="296"/>
    </location>
</feature>
<dbReference type="Pfam" id="PF09379">
    <property type="entry name" value="FERM_N"/>
    <property type="match status" value="1"/>
</dbReference>
<dbReference type="SUPFAM" id="SSF48678">
    <property type="entry name" value="Moesin tail domain"/>
    <property type="match status" value="1"/>
</dbReference>
<reference evidence="7 8" key="1">
    <citation type="submission" date="2019-04" db="EMBL/GenBank/DDBJ databases">
        <title>Annotation for the trematode Fasciola gigantica.</title>
        <authorList>
            <person name="Choi Y.-J."/>
        </authorList>
    </citation>
    <scope>NUCLEOTIDE SEQUENCE [LARGE SCALE GENOMIC DNA]</scope>
    <source>
        <strain evidence="7">Uganda_cow_1</strain>
    </source>
</reference>
<dbReference type="GO" id="GO:0005886">
    <property type="term" value="C:plasma membrane"/>
    <property type="evidence" value="ECO:0007669"/>
    <property type="project" value="UniProtKB-SubCell"/>
</dbReference>
<dbReference type="InterPro" id="IPR018979">
    <property type="entry name" value="FERM_N"/>
</dbReference>
<dbReference type="InterPro" id="IPR008954">
    <property type="entry name" value="Moesin_tail_sf"/>
</dbReference>
<organism evidence="7 8">
    <name type="scientific">Fasciola gigantica</name>
    <name type="common">Giant liver fluke</name>
    <dbReference type="NCBI Taxonomy" id="46835"/>
    <lineage>
        <taxon>Eukaryota</taxon>
        <taxon>Metazoa</taxon>
        <taxon>Spiralia</taxon>
        <taxon>Lophotrochozoa</taxon>
        <taxon>Platyhelminthes</taxon>
        <taxon>Trematoda</taxon>
        <taxon>Digenea</taxon>
        <taxon>Plagiorchiida</taxon>
        <taxon>Echinostomata</taxon>
        <taxon>Echinostomatoidea</taxon>
        <taxon>Fasciolidae</taxon>
        <taxon>Fasciola</taxon>
    </lineage>
</organism>
<dbReference type="SMART" id="SM01196">
    <property type="entry name" value="FERM_C"/>
    <property type="match status" value="1"/>
</dbReference>
<dbReference type="PROSITE" id="PS00661">
    <property type="entry name" value="FERM_2"/>
    <property type="match status" value="1"/>
</dbReference>
<feature type="region of interest" description="Disordered" evidence="5">
    <location>
        <begin position="455"/>
        <end position="475"/>
    </location>
</feature>
<keyword evidence="2" id="KW-1003">Cell membrane</keyword>
<evidence type="ECO:0000313" key="7">
    <source>
        <dbReference type="EMBL" id="TPP66718.1"/>
    </source>
</evidence>
<dbReference type="Proteomes" id="UP000316759">
    <property type="component" value="Unassembled WGS sequence"/>
</dbReference>
<evidence type="ECO:0000259" key="6">
    <source>
        <dbReference type="PROSITE" id="PS50057"/>
    </source>
</evidence>
<dbReference type="InterPro" id="IPR000798">
    <property type="entry name" value="Ez/rad/moesin-like"/>
</dbReference>
<dbReference type="InterPro" id="IPR000299">
    <property type="entry name" value="FERM_domain"/>
</dbReference>
<evidence type="ECO:0000256" key="4">
    <source>
        <dbReference type="PIRSR" id="PIRSR002305-1"/>
    </source>
</evidence>
<comment type="subcellular location">
    <subcellularLocation>
        <location evidence="1">Cell membrane</location>
        <topology evidence="1">Peripheral membrane protein</topology>
    </subcellularLocation>
</comment>
<dbReference type="Pfam" id="PF00769">
    <property type="entry name" value="ERM_C"/>
    <property type="match status" value="1"/>
</dbReference>
<dbReference type="InterPro" id="IPR041789">
    <property type="entry name" value="ERM_FERM_C"/>
</dbReference>
<feature type="binding site" evidence="4">
    <location>
        <begin position="61"/>
        <end position="64"/>
    </location>
    <ligand>
        <name>a 1,2-diacyl-sn-glycero-3-phospho-(1D-myo-inositol)</name>
        <dbReference type="ChEBI" id="CHEBI:57880"/>
    </ligand>
</feature>